<dbReference type="InterPro" id="IPR003018">
    <property type="entry name" value="GAF"/>
</dbReference>
<dbReference type="Gene3D" id="3.30.450.20">
    <property type="entry name" value="PAS domain"/>
    <property type="match status" value="1"/>
</dbReference>
<organism evidence="12 13">
    <name type="scientific">Deinococcus roseus</name>
    <dbReference type="NCBI Taxonomy" id="392414"/>
    <lineage>
        <taxon>Bacteria</taxon>
        <taxon>Thermotogati</taxon>
        <taxon>Deinococcota</taxon>
        <taxon>Deinococci</taxon>
        <taxon>Deinococcales</taxon>
        <taxon>Deinococcaceae</taxon>
        <taxon>Deinococcus</taxon>
    </lineage>
</organism>
<dbReference type="InterPro" id="IPR029016">
    <property type="entry name" value="GAF-like_dom_sf"/>
</dbReference>
<dbReference type="InterPro" id="IPR003594">
    <property type="entry name" value="HATPase_dom"/>
</dbReference>
<name>A0ABQ2CVP6_9DEIO</name>
<dbReference type="InterPro" id="IPR050482">
    <property type="entry name" value="Sensor_HK_TwoCompSys"/>
</dbReference>
<keyword evidence="7" id="KW-0067">ATP-binding</keyword>
<dbReference type="InterPro" id="IPR035965">
    <property type="entry name" value="PAS-like_dom_sf"/>
</dbReference>
<dbReference type="SUPFAM" id="SSF55874">
    <property type="entry name" value="ATPase domain of HSP90 chaperone/DNA topoisomerase II/histidine kinase"/>
    <property type="match status" value="1"/>
</dbReference>
<feature type="domain" description="Histidine kinase" evidence="9">
    <location>
        <begin position="761"/>
        <end position="974"/>
    </location>
</feature>
<dbReference type="Pfam" id="PF02518">
    <property type="entry name" value="HATPase_c"/>
    <property type="match status" value="1"/>
</dbReference>
<evidence type="ECO:0000256" key="1">
    <source>
        <dbReference type="ARBA" id="ARBA00000085"/>
    </source>
</evidence>
<keyword evidence="13" id="KW-1185">Reference proteome</keyword>
<dbReference type="SMART" id="SM00065">
    <property type="entry name" value="GAF"/>
    <property type="match status" value="3"/>
</dbReference>
<feature type="domain" description="PAC" evidence="11">
    <location>
        <begin position="700"/>
        <end position="751"/>
    </location>
</feature>
<dbReference type="SUPFAM" id="SSF55781">
    <property type="entry name" value="GAF domain-like"/>
    <property type="match status" value="3"/>
</dbReference>
<evidence type="ECO:0000256" key="5">
    <source>
        <dbReference type="ARBA" id="ARBA00022741"/>
    </source>
</evidence>
<evidence type="ECO:0000256" key="6">
    <source>
        <dbReference type="ARBA" id="ARBA00022777"/>
    </source>
</evidence>
<dbReference type="CDD" id="cd00130">
    <property type="entry name" value="PAS"/>
    <property type="match status" value="1"/>
</dbReference>
<dbReference type="InterPro" id="IPR000014">
    <property type="entry name" value="PAS"/>
</dbReference>
<dbReference type="CDD" id="cd16917">
    <property type="entry name" value="HATPase_UhpB-NarQ-NarX-like"/>
    <property type="match status" value="1"/>
</dbReference>
<dbReference type="EMBL" id="BMOD01000002">
    <property type="protein sequence ID" value="GGJ25529.1"/>
    <property type="molecule type" value="Genomic_DNA"/>
</dbReference>
<evidence type="ECO:0000256" key="2">
    <source>
        <dbReference type="ARBA" id="ARBA00012438"/>
    </source>
</evidence>
<comment type="caution">
    <text evidence="12">The sequence shown here is derived from an EMBL/GenBank/DDBJ whole genome shotgun (WGS) entry which is preliminary data.</text>
</comment>
<dbReference type="Gene3D" id="3.30.565.10">
    <property type="entry name" value="Histidine kinase-like ATPase, C-terminal domain"/>
    <property type="match status" value="1"/>
</dbReference>
<dbReference type="InterPro" id="IPR013767">
    <property type="entry name" value="PAS_fold"/>
</dbReference>
<evidence type="ECO:0000313" key="13">
    <source>
        <dbReference type="Proteomes" id="UP000632222"/>
    </source>
</evidence>
<keyword evidence="4" id="KW-0808">Transferase</keyword>
<sequence>MIETRILSELQRISQASNSQDALRILLAFGLDLTRAHGGQVYQLHDGGNVRLLCSQGMGFALSAPLEYVQQSIEMDRVQEEEHSLLLPIRTHKQSFALELIGANALRTPELIELRPVMGVLLEGILARDESASQTRETQAIAELTRRLGGSLDLSEVLRVIVEVAPRGLGMERAFLGLYQALGESSAETGRIFSFGFEGVFGDEETISLSPDTFKSLVVRNEPIVLPAESGHDELRQRLHRFGMQSCIILPLQARGKHLGVLYMDTTRERQRLLPDDVMLAKTFAEQASIAIDNARLYAEESRKRRVSESLRKVALALSSTLNLGEVLQIILQHAQSIFKAKACSIFQLSRDKKTLSIRSALGLETEFMLRIRARYGEGVVGRAVSENKPQIMPDAIENYHQNPLGWRNSYSAQLMEAGKYPFRGLIGAPLAARGVVFGGLCLYFEHAIQYDEEDLYVLEVFAGQAALAIENARLYEEEVRQERQAGILLQIARAFLNVTEWDWNQVCSDLSSVIGADRSAIVLLTSDYQIESCYTSELDPEQALLPVAEFADLFERSTAMRLPVDQGLPGAKNAICAPLYAQERLIGYVYADMTRAYSDFPEDEIQFLTAVADQLSLVLSNQRLFNALKRQEAQYRLLAEAAQDLIIATDREGNITYANPSTFKVLGFSERELIGRDYRSLLIHDGVSLNEVWNTGFSTVYQVHAYCKNGETAYLEMNLNPLTRAGSTIGYLAVARDLSEQHRLAEEITKRGQALALSQERQMELRTYLSLFTQAQEEERRRIARELHDDTAQVLVAITRRIDRLSKELDGTPLKLRAEDIRSDLETAINSVRRFARNLRPSILDDLGLLPALEWLGSNAQTSTRLEVQGQERRLNSEVELTLFRVVQEALTNIDKHARANGAAIRVNYQNEDIMVHVIDDGLGFEVQNLLELAHQGHLGLLGLRERVELSGGSLEILSAPGEGTELIFTFKS</sequence>
<dbReference type="PROSITE" id="PS50112">
    <property type="entry name" value="PAS"/>
    <property type="match status" value="1"/>
</dbReference>
<proteinExistence type="predicted"/>
<keyword evidence="5" id="KW-0547">Nucleotide-binding</keyword>
<evidence type="ECO:0000256" key="8">
    <source>
        <dbReference type="ARBA" id="ARBA00023012"/>
    </source>
</evidence>
<evidence type="ECO:0000256" key="3">
    <source>
        <dbReference type="ARBA" id="ARBA00022553"/>
    </source>
</evidence>
<dbReference type="InterPro" id="IPR011712">
    <property type="entry name" value="Sig_transdc_His_kin_sub3_dim/P"/>
</dbReference>
<dbReference type="Proteomes" id="UP000632222">
    <property type="component" value="Unassembled WGS sequence"/>
</dbReference>
<accession>A0ABQ2CVP6</accession>
<dbReference type="InterPro" id="IPR036890">
    <property type="entry name" value="HATPase_C_sf"/>
</dbReference>
<gene>
    <name evidence="12" type="ORF">GCM10008938_09590</name>
</gene>
<dbReference type="InterPro" id="IPR000700">
    <property type="entry name" value="PAS-assoc_C"/>
</dbReference>
<dbReference type="PROSITE" id="PS50109">
    <property type="entry name" value="HIS_KIN"/>
    <property type="match status" value="1"/>
</dbReference>
<dbReference type="NCBIfam" id="TIGR00229">
    <property type="entry name" value="sensory_box"/>
    <property type="match status" value="1"/>
</dbReference>
<evidence type="ECO:0000256" key="4">
    <source>
        <dbReference type="ARBA" id="ARBA00022679"/>
    </source>
</evidence>
<dbReference type="RefSeq" id="WP_189000667.1">
    <property type="nucleotide sequence ID" value="NZ_BMOD01000002.1"/>
</dbReference>
<dbReference type="Pfam" id="PF13185">
    <property type="entry name" value="GAF_2"/>
    <property type="match status" value="1"/>
</dbReference>
<reference evidence="13" key="1">
    <citation type="journal article" date="2019" name="Int. J. Syst. Evol. Microbiol.">
        <title>The Global Catalogue of Microorganisms (GCM) 10K type strain sequencing project: providing services to taxonomists for standard genome sequencing and annotation.</title>
        <authorList>
            <consortium name="The Broad Institute Genomics Platform"/>
            <consortium name="The Broad Institute Genome Sequencing Center for Infectious Disease"/>
            <person name="Wu L."/>
            <person name="Ma J."/>
        </authorList>
    </citation>
    <scope>NUCLEOTIDE SEQUENCE [LARGE SCALE GENOMIC DNA]</scope>
    <source>
        <strain evidence="13">JCM 14370</strain>
    </source>
</reference>
<evidence type="ECO:0000259" key="9">
    <source>
        <dbReference type="PROSITE" id="PS50109"/>
    </source>
</evidence>
<dbReference type="InterPro" id="IPR005467">
    <property type="entry name" value="His_kinase_dom"/>
</dbReference>
<dbReference type="EC" id="2.7.13.3" evidence="2"/>
<dbReference type="PROSITE" id="PS50113">
    <property type="entry name" value="PAC"/>
    <property type="match status" value="1"/>
</dbReference>
<dbReference type="SMART" id="SM00091">
    <property type="entry name" value="PAS"/>
    <property type="match status" value="1"/>
</dbReference>
<comment type="catalytic activity">
    <reaction evidence="1">
        <text>ATP + protein L-histidine = ADP + protein N-phospho-L-histidine.</text>
        <dbReference type="EC" id="2.7.13.3"/>
    </reaction>
</comment>
<protein>
    <recommendedName>
        <fullName evidence="2">histidine kinase</fullName>
        <ecNumber evidence="2">2.7.13.3</ecNumber>
    </recommendedName>
</protein>
<dbReference type="Gene3D" id="1.20.5.1930">
    <property type="match status" value="1"/>
</dbReference>
<evidence type="ECO:0000259" key="11">
    <source>
        <dbReference type="PROSITE" id="PS50113"/>
    </source>
</evidence>
<dbReference type="PANTHER" id="PTHR24421:SF10">
    <property type="entry name" value="NITRATE_NITRITE SENSOR PROTEIN NARQ"/>
    <property type="match status" value="1"/>
</dbReference>
<evidence type="ECO:0000313" key="12">
    <source>
        <dbReference type="EMBL" id="GGJ25529.1"/>
    </source>
</evidence>
<dbReference type="PANTHER" id="PTHR24421">
    <property type="entry name" value="NITRATE/NITRITE SENSOR PROTEIN NARX-RELATED"/>
    <property type="match status" value="1"/>
</dbReference>
<evidence type="ECO:0000259" key="10">
    <source>
        <dbReference type="PROSITE" id="PS50112"/>
    </source>
</evidence>
<keyword evidence="3" id="KW-0597">Phosphoprotein</keyword>
<dbReference type="Pfam" id="PF00989">
    <property type="entry name" value="PAS"/>
    <property type="match status" value="1"/>
</dbReference>
<dbReference type="Pfam" id="PF01590">
    <property type="entry name" value="GAF"/>
    <property type="match status" value="2"/>
</dbReference>
<dbReference type="SUPFAM" id="SSF55785">
    <property type="entry name" value="PYP-like sensor domain (PAS domain)"/>
    <property type="match status" value="1"/>
</dbReference>
<dbReference type="Pfam" id="PF07730">
    <property type="entry name" value="HisKA_3"/>
    <property type="match status" value="1"/>
</dbReference>
<dbReference type="Gene3D" id="3.30.450.40">
    <property type="match status" value="3"/>
</dbReference>
<feature type="domain" description="PAS" evidence="10">
    <location>
        <begin position="632"/>
        <end position="685"/>
    </location>
</feature>
<keyword evidence="6" id="KW-0418">Kinase</keyword>
<evidence type="ECO:0000256" key="7">
    <source>
        <dbReference type="ARBA" id="ARBA00022840"/>
    </source>
</evidence>
<keyword evidence="8" id="KW-0902">Two-component regulatory system</keyword>